<keyword evidence="2" id="KW-0067">ATP-binding</keyword>
<dbReference type="CDD" id="cd18809">
    <property type="entry name" value="SF1_C_RecD"/>
    <property type="match status" value="1"/>
</dbReference>
<dbReference type="GO" id="GO:0003678">
    <property type="term" value="F:DNA helicase activity"/>
    <property type="evidence" value="ECO:0007669"/>
    <property type="project" value="UniProtKB-ARBA"/>
</dbReference>
<dbReference type="Gene3D" id="3.40.50.300">
    <property type="entry name" value="P-loop containing nucleotide triphosphate hydrolases"/>
    <property type="match status" value="3"/>
</dbReference>
<keyword evidence="5" id="KW-1185">Reference proteome</keyword>
<dbReference type="SUPFAM" id="SSF52540">
    <property type="entry name" value="P-loop containing nucleoside triphosphate hydrolases"/>
    <property type="match status" value="1"/>
</dbReference>
<dbReference type="EMBL" id="FNXY01000004">
    <property type="protein sequence ID" value="SEI98370.1"/>
    <property type="molecule type" value="Genomic_DNA"/>
</dbReference>
<evidence type="ECO:0000313" key="4">
    <source>
        <dbReference type="EMBL" id="SEI98370.1"/>
    </source>
</evidence>
<evidence type="ECO:0000259" key="3">
    <source>
        <dbReference type="Pfam" id="PF13538"/>
    </source>
</evidence>
<name>A0A1H6VCL7_9BACT</name>
<accession>A0A1H6VCL7</accession>
<dbReference type="GO" id="GO:0005524">
    <property type="term" value="F:ATP binding"/>
    <property type="evidence" value="ECO:0007669"/>
    <property type="project" value="UniProtKB-KW"/>
</dbReference>
<dbReference type="Pfam" id="PF13245">
    <property type="entry name" value="AAA_19"/>
    <property type="match status" value="1"/>
</dbReference>
<sequence length="494" mass="56856">MLLNVDFDIRFSSCSFASMEANQILPSQRLVKKFPFRPTKGQLRFFAQTDDFLIEESGLERYRDCFLLKGYAGTGKTTIVSTLIQVLKNYGFKSVLLAPTGRAAKVMSNYSEKIALTIHKKIYKQTSDSFSGSLTFQRQKNYHDNTLFIIDEASMISDEADYGNHSLLADLIEFVFENPGNKLMLIGDMAQLPPVGKALSPALDKAYLEKNFYMSVFEEELTEVMRQDEQSGILYNATELRDQLKNEKPDIHITTKTYRDTFRMTGEKLEEGLRYAFDKHGQENTIILTRSNKSAVQYNEYIRRQINFSEEELDAGDRLMVVRNNYSVLDEDSPAGFIANGDFVELLKIKKTQEIHGFRFADVVLRLTDYDKQPEFDAKIMLDTLHSASPALSSEDNRKLYESVLEDYSDIKSKKERSEALRKDPYLNALQVKFAYALTCHKAQGGQWSAVFIDQGYLPEEQINSEFIRWLYTAITRATDEVFLMNFHSYFFKS</sequence>
<proteinExistence type="predicted"/>
<protein>
    <submittedName>
        <fullName evidence="4">Exodeoxyribonuclease-5</fullName>
    </submittedName>
</protein>
<dbReference type="AlphaFoldDB" id="A0A1H6VCL7"/>
<reference evidence="4 5" key="1">
    <citation type="submission" date="2016-10" db="EMBL/GenBank/DDBJ databases">
        <authorList>
            <person name="de Groot N.N."/>
        </authorList>
    </citation>
    <scope>NUCLEOTIDE SEQUENCE [LARGE SCALE GENOMIC DNA]</scope>
    <source>
        <strain evidence="4 5">DSM 19938</strain>
    </source>
</reference>
<evidence type="ECO:0000256" key="1">
    <source>
        <dbReference type="ARBA" id="ARBA00022741"/>
    </source>
</evidence>
<keyword evidence="1" id="KW-0547">Nucleotide-binding</keyword>
<dbReference type="InterPro" id="IPR027417">
    <property type="entry name" value="P-loop_NTPase"/>
</dbReference>
<dbReference type="PANTHER" id="PTHR43788">
    <property type="entry name" value="DNA2/NAM7 HELICASE FAMILY MEMBER"/>
    <property type="match status" value="1"/>
</dbReference>
<gene>
    <name evidence="4" type="ORF">SAMN04487995_2876</name>
</gene>
<dbReference type="STRING" id="408657.SAMN04487995_2876"/>
<dbReference type="InterPro" id="IPR050534">
    <property type="entry name" value="Coronavir_polyprotein_1ab"/>
</dbReference>
<feature type="domain" description="UvrD-like helicase C-terminal" evidence="3">
    <location>
        <begin position="434"/>
        <end position="485"/>
    </location>
</feature>
<dbReference type="CDD" id="cd17933">
    <property type="entry name" value="DEXSc_RecD-like"/>
    <property type="match status" value="1"/>
</dbReference>
<dbReference type="Proteomes" id="UP000199532">
    <property type="component" value="Unassembled WGS sequence"/>
</dbReference>
<organism evidence="4 5">
    <name type="scientific">Dyadobacter koreensis</name>
    <dbReference type="NCBI Taxonomy" id="408657"/>
    <lineage>
        <taxon>Bacteria</taxon>
        <taxon>Pseudomonadati</taxon>
        <taxon>Bacteroidota</taxon>
        <taxon>Cytophagia</taxon>
        <taxon>Cytophagales</taxon>
        <taxon>Spirosomataceae</taxon>
        <taxon>Dyadobacter</taxon>
    </lineage>
</organism>
<evidence type="ECO:0000256" key="2">
    <source>
        <dbReference type="ARBA" id="ARBA00022840"/>
    </source>
</evidence>
<dbReference type="Pfam" id="PF13538">
    <property type="entry name" value="UvrD_C_2"/>
    <property type="match status" value="1"/>
</dbReference>
<dbReference type="InterPro" id="IPR027785">
    <property type="entry name" value="UvrD-like_helicase_C"/>
</dbReference>
<evidence type="ECO:0000313" key="5">
    <source>
        <dbReference type="Proteomes" id="UP000199532"/>
    </source>
</evidence>
<dbReference type="Gene3D" id="2.30.30.940">
    <property type="match status" value="1"/>
</dbReference>
<dbReference type="PANTHER" id="PTHR43788:SF6">
    <property type="entry name" value="DNA HELICASE B"/>
    <property type="match status" value="1"/>
</dbReference>